<dbReference type="Gene3D" id="1.20.1560.10">
    <property type="entry name" value="ABC transporter type 1, transmembrane domain"/>
    <property type="match status" value="1"/>
</dbReference>
<evidence type="ECO:0000256" key="4">
    <source>
        <dbReference type="ARBA" id="ARBA00022741"/>
    </source>
</evidence>
<evidence type="ECO:0000256" key="8">
    <source>
        <dbReference type="SAM" id="Phobius"/>
    </source>
</evidence>
<evidence type="ECO:0000256" key="1">
    <source>
        <dbReference type="ARBA" id="ARBA00004651"/>
    </source>
</evidence>
<feature type="transmembrane region" description="Helical" evidence="8">
    <location>
        <begin position="253"/>
        <end position="276"/>
    </location>
</feature>
<comment type="subcellular location">
    <subcellularLocation>
        <location evidence="1">Cell membrane</location>
        <topology evidence="1">Multi-pass membrane protein</topology>
    </subcellularLocation>
</comment>
<dbReference type="GO" id="GO:0015421">
    <property type="term" value="F:ABC-type oligopeptide transporter activity"/>
    <property type="evidence" value="ECO:0007669"/>
    <property type="project" value="TreeGrafter"/>
</dbReference>
<dbReference type="PANTHER" id="PTHR43394:SF1">
    <property type="entry name" value="ATP-BINDING CASSETTE SUB-FAMILY B MEMBER 10, MITOCHONDRIAL"/>
    <property type="match status" value="1"/>
</dbReference>
<evidence type="ECO:0000256" key="5">
    <source>
        <dbReference type="ARBA" id="ARBA00022840"/>
    </source>
</evidence>
<keyword evidence="5 11" id="KW-0067">ATP-binding</keyword>
<feature type="transmembrane region" description="Helical" evidence="8">
    <location>
        <begin position="33"/>
        <end position="54"/>
    </location>
</feature>
<dbReference type="AlphaFoldDB" id="A0A7G9RWW0"/>
<keyword evidence="12" id="KW-1185">Reference proteome</keyword>
<keyword evidence="2" id="KW-0813">Transport</keyword>
<dbReference type="GO" id="GO:0016887">
    <property type="term" value="F:ATP hydrolysis activity"/>
    <property type="evidence" value="ECO:0007669"/>
    <property type="project" value="InterPro"/>
</dbReference>
<evidence type="ECO:0000256" key="2">
    <source>
        <dbReference type="ARBA" id="ARBA00022448"/>
    </source>
</evidence>
<dbReference type="FunFam" id="3.40.50.300:FF:000287">
    <property type="entry name" value="Multidrug ABC transporter ATP-binding protein"/>
    <property type="match status" value="1"/>
</dbReference>
<dbReference type="Pfam" id="PF00664">
    <property type="entry name" value="ABC_membrane"/>
    <property type="match status" value="1"/>
</dbReference>
<keyword evidence="7 8" id="KW-0472">Membrane</keyword>
<dbReference type="CDD" id="cd18540">
    <property type="entry name" value="ABC_6TM_exporter_like"/>
    <property type="match status" value="1"/>
</dbReference>
<dbReference type="Pfam" id="PF00005">
    <property type="entry name" value="ABC_tran"/>
    <property type="match status" value="1"/>
</dbReference>
<dbReference type="SUPFAM" id="SSF90123">
    <property type="entry name" value="ABC transporter transmembrane region"/>
    <property type="match status" value="1"/>
</dbReference>
<dbReference type="InterPro" id="IPR011527">
    <property type="entry name" value="ABC1_TM_dom"/>
</dbReference>
<dbReference type="InterPro" id="IPR003593">
    <property type="entry name" value="AAA+_ATPase"/>
</dbReference>
<evidence type="ECO:0000259" key="9">
    <source>
        <dbReference type="PROSITE" id="PS50893"/>
    </source>
</evidence>
<dbReference type="InterPro" id="IPR039421">
    <property type="entry name" value="Type_1_exporter"/>
</dbReference>
<evidence type="ECO:0000256" key="7">
    <source>
        <dbReference type="ARBA" id="ARBA00023136"/>
    </source>
</evidence>
<dbReference type="InterPro" id="IPR036640">
    <property type="entry name" value="ABC1_TM_sf"/>
</dbReference>
<dbReference type="GO" id="GO:0005524">
    <property type="term" value="F:ATP binding"/>
    <property type="evidence" value="ECO:0007669"/>
    <property type="project" value="UniProtKB-KW"/>
</dbReference>
<feature type="transmembrane region" description="Helical" evidence="8">
    <location>
        <begin position="74"/>
        <end position="94"/>
    </location>
</feature>
<protein>
    <submittedName>
        <fullName evidence="11">ABC transporter ATP-binding protein</fullName>
    </submittedName>
</protein>
<keyword evidence="3 8" id="KW-0812">Transmembrane</keyword>
<dbReference type="InterPro" id="IPR027417">
    <property type="entry name" value="P-loop_NTPase"/>
</dbReference>
<feature type="domain" description="ABC transporter" evidence="9">
    <location>
        <begin position="364"/>
        <end position="598"/>
    </location>
</feature>
<name>A0A7G9RWW0_9FIRM</name>
<evidence type="ECO:0000313" key="11">
    <source>
        <dbReference type="EMBL" id="QNN60085.1"/>
    </source>
</evidence>
<accession>A0A7G9RWW0</accession>
<gene>
    <name evidence="11" type="ORF">H9L01_06835</name>
</gene>
<proteinExistence type="predicted"/>
<keyword evidence="4" id="KW-0547">Nucleotide-binding</keyword>
<dbReference type="SUPFAM" id="SSF52540">
    <property type="entry name" value="P-loop containing nucleoside triphosphate hydrolases"/>
    <property type="match status" value="1"/>
</dbReference>
<dbReference type="Proteomes" id="UP000515928">
    <property type="component" value="Chromosome"/>
</dbReference>
<evidence type="ECO:0000259" key="10">
    <source>
        <dbReference type="PROSITE" id="PS50929"/>
    </source>
</evidence>
<dbReference type="SMART" id="SM00382">
    <property type="entry name" value="AAA"/>
    <property type="match status" value="1"/>
</dbReference>
<sequence>MNPNFEEESFQNENLDTHLWRKILGLLKNNKKLMFTALLFVMGEAMITVTLPILNRYAIDVFYTGQGSTREIVLFTLGYALLVILQAYLIYQFINRSGSVEMNVSYETRQNAMEKLQNLSFSYYDTTPTGWIMARVTSDIARLSEILSWSFIDLIWGAFMMVMLVIVMLILNWKLALVVIVVVPFVYYVSAWFQKRILRNYRKVRSVNSKITSGFSEGISGAKTTKTMALEELHYSEFVSLTQEMKEKSMRAIIFNAMYVPIVILLSSLGNAGVIWAGGNQVLQGVIQIGTLLMFTQYANQFFEPLRNISGILASLQMAQASAERVLSLLEMESDLVDSDEVIAKYGTILEPNEAAYEPITGDIEFKNVDFYYNKEEPILTNFNLKVEPKKRIALVGETGSGKSTIVNLICRFYEPKAGELLIDGVDYRERSIGWLHSNLGYVLQAPHLFSGSVSDNIRYGRLDATDEEIIEAAKLVDAHEFIMELEDGYNTDVGEGGGRLSTGQKQLISFARALIAQPSIFILDEATSSIDTETEAIIQNAVENVLREKTSFIIAHRLSTIVSADRILVIREGKIIEDGTHQELLALEGYYYNLYTNQFNEDQEKILMTEL</sequence>
<dbReference type="PANTHER" id="PTHR43394">
    <property type="entry name" value="ATP-DEPENDENT PERMEASE MDL1, MITOCHONDRIAL"/>
    <property type="match status" value="1"/>
</dbReference>
<dbReference type="EMBL" id="CP060715">
    <property type="protein sequence ID" value="QNN60085.1"/>
    <property type="molecule type" value="Genomic_DNA"/>
</dbReference>
<feature type="transmembrane region" description="Helical" evidence="8">
    <location>
        <begin position="146"/>
        <end position="169"/>
    </location>
</feature>
<evidence type="ECO:0000313" key="12">
    <source>
        <dbReference type="Proteomes" id="UP000515928"/>
    </source>
</evidence>
<dbReference type="GO" id="GO:0005886">
    <property type="term" value="C:plasma membrane"/>
    <property type="evidence" value="ECO:0007669"/>
    <property type="project" value="UniProtKB-SubCell"/>
</dbReference>
<dbReference type="PROSITE" id="PS50929">
    <property type="entry name" value="ABC_TM1F"/>
    <property type="match status" value="1"/>
</dbReference>
<dbReference type="CDD" id="cd03254">
    <property type="entry name" value="ABCC_Glucan_exporter_like"/>
    <property type="match status" value="1"/>
</dbReference>
<dbReference type="InterPro" id="IPR003439">
    <property type="entry name" value="ABC_transporter-like_ATP-bd"/>
</dbReference>
<keyword evidence="6 8" id="KW-1133">Transmembrane helix</keyword>
<evidence type="ECO:0000256" key="3">
    <source>
        <dbReference type="ARBA" id="ARBA00022692"/>
    </source>
</evidence>
<evidence type="ECO:0000256" key="6">
    <source>
        <dbReference type="ARBA" id="ARBA00022989"/>
    </source>
</evidence>
<feature type="transmembrane region" description="Helical" evidence="8">
    <location>
        <begin position="175"/>
        <end position="193"/>
    </location>
</feature>
<dbReference type="PROSITE" id="PS50893">
    <property type="entry name" value="ABC_TRANSPORTER_2"/>
    <property type="match status" value="1"/>
</dbReference>
<feature type="domain" description="ABC transmembrane type-1" evidence="10">
    <location>
        <begin position="35"/>
        <end position="318"/>
    </location>
</feature>
<dbReference type="KEGG" id="eio:H9L01_06835"/>
<organism evidence="11 12">
    <name type="scientific">Erysipelothrix inopinata</name>
    <dbReference type="NCBI Taxonomy" id="225084"/>
    <lineage>
        <taxon>Bacteria</taxon>
        <taxon>Bacillati</taxon>
        <taxon>Bacillota</taxon>
        <taxon>Erysipelotrichia</taxon>
        <taxon>Erysipelotrichales</taxon>
        <taxon>Erysipelotrichaceae</taxon>
        <taxon>Erysipelothrix</taxon>
    </lineage>
</organism>
<reference evidence="11 12" key="1">
    <citation type="submission" date="2020-08" db="EMBL/GenBank/DDBJ databases">
        <title>Genome sequence of Erysipelothrix inopinata DSM 15511T.</title>
        <authorList>
            <person name="Hyun D.-W."/>
            <person name="Bae J.-W."/>
        </authorList>
    </citation>
    <scope>NUCLEOTIDE SEQUENCE [LARGE SCALE GENOMIC DNA]</scope>
    <source>
        <strain evidence="11 12">DSM 15511</strain>
    </source>
</reference>
<dbReference type="Gene3D" id="3.40.50.300">
    <property type="entry name" value="P-loop containing nucleotide triphosphate hydrolases"/>
    <property type="match status" value="1"/>
</dbReference>
<dbReference type="RefSeq" id="WP_187533217.1">
    <property type="nucleotide sequence ID" value="NZ_CBCSHU010000020.1"/>
</dbReference>